<reference evidence="2" key="1">
    <citation type="submission" date="2018-11" db="EMBL/GenBank/DDBJ databases">
        <authorList>
            <consortium name="PulseNet: The National Subtyping Network for Foodborne Disease Surveillance"/>
            <person name="Tarr C.L."/>
            <person name="Trees E."/>
            <person name="Katz L.S."/>
            <person name="Carleton-Romer H.A."/>
            <person name="Stroika S."/>
            <person name="Kucerova Z."/>
            <person name="Roache K.F."/>
            <person name="Sabol A.L."/>
            <person name="Besser J."/>
            <person name="Gerner-Smidt P."/>
        </authorList>
    </citation>
    <scope>NUCLEOTIDE SEQUENCE [LARGE SCALE GENOMIC DNA]</scope>
    <source>
        <strain evidence="2">PNUSAS059688</strain>
    </source>
</reference>
<evidence type="ECO:0000313" key="2">
    <source>
        <dbReference type="EMBL" id="MHI22597.1"/>
    </source>
</evidence>
<keyword evidence="1" id="KW-1133">Transmembrane helix</keyword>
<comment type="caution">
    <text evidence="2">The sequence shown here is derived from an EMBL/GenBank/DDBJ whole genome shotgun (WGS) entry which is preliminary data.</text>
</comment>
<name>A0A3J5UYB7_SALER</name>
<protein>
    <submittedName>
        <fullName evidence="2">Uncharacterized protein</fullName>
    </submittedName>
</protein>
<sequence length="81" mass="9570">MKIIIKFILLYFYICFSMFAICFIGEIVIRLIYYIKYSSWPVSAIDFKGIFAPAFIYGTSAWLLCVIYRINGWDMKGKKNK</sequence>
<proteinExistence type="predicted"/>
<feature type="transmembrane region" description="Helical" evidence="1">
    <location>
        <begin position="7"/>
        <end position="35"/>
    </location>
</feature>
<dbReference type="EMBL" id="ROVY01000034">
    <property type="protein sequence ID" value="MHI22597.1"/>
    <property type="molecule type" value="Genomic_DNA"/>
</dbReference>
<dbReference type="AlphaFoldDB" id="A0A3J5UYB7"/>
<dbReference type="Proteomes" id="UP000885364">
    <property type="component" value="Unassembled WGS sequence"/>
</dbReference>
<feature type="transmembrane region" description="Helical" evidence="1">
    <location>
        <begin position="50"/>
        <end position="71"/>
    </location>
</feature>
<keyword evidence="1" id="KW-0472">Membrane</keyword>
<keyword evidence="1" id="KW-0812">Transmembrane</keyword>
<organism evidence="2">
    <name type="scientific">Salmonella enterica</name>
    <name type="common">Salmonella choleraesuis</name>
    <dbReference type="NCBI Taxonomy" id="28901"/>
    <lineage>
        <taxon>Bacteria</taxon>
        <taxon>Pseudomonadati</taxon>
        <taxon>Pseudomonadota</taxon>
        <taxon>Gammaproteobacteria</taxon>
        <taxon>Enterobacterales</taxon>
        <taxon>Enterobacteriaceae</taxon>
        <taxon>Salmonella</taxon>
    </lineage>
</organism>
<accession>A0A3J5UYB7</accession>
<gene>
    <name evidence="2" type="ORF">EEM47_12105</name>
</gene>
<evidence type="ECO:0000256" key="1">
    <source>
        <dbReference type="SAM" id="Phobius"/>
    </source>
</evidence>